<dbReference type="Proteomes" id="UP000636453">
    <property type="component" value="Unassembled WGS sequence"/>
</dbReference>
<dbReference type="InterPro" id="IPR006626">
    <property type="entry name" value="PbH1"/>
</dbReference>
<evidence type="ECO:0000259" key="3">
    <source>
        <dbReference type="Pfam" id="PF13229"/>
    </source>
</evidence>
<dbReference type="InterPro" id="IPR022441">
    <property type="entry name" value="Para_beta_helix_rpt-2"/>
</dbReference>
<protein>
    <submittedName>
        <fullName evidence="4">Uncharacterized protein</fullName>
    </submittedName>
</protein>
<dbReference type="Pfam" id="PF12708">
    <property type="entry name" value="Pect-lyase_RHGA_epim"/>
    <property type="match status" value="1"/>
</dbReference>
<evidence type="ECO:0000259" key="2">
    <source>
        <dbReference type="Pfam" id="PF12708"/>
    </source>
</evidence>
<dbReference type="InterPro" id="IPR006311">
    <property type="entry name" value="TAT_signal"/>
</dbReference>
<dbReference type="RefSeq" id="WP_186760989.1">
    <property type="nucleotide sequence ID" value="NZ_BNCF01000003.1"/>
</dbReference>
<dbReference type="PROSITE" id="PS51318">
    <property type="entry name" value="TAT"/>
    <property type="match status" value="1"/>
</dbReference>
<evidence type="ECO:0000313" key="4">
    <source>
        <dbReference type="EMBL" id="GHE29246.1"/>
    </source>
</evidence>
<dbReference type="InterPro" id="IPR039448">
    <property type="entry name" value="Beta_helix"/>
</dbReference>
<evidence type="ECO:0000256" key="1">
    <source>
        <dbReference type="ARBA" id="ARBA00023157"/>
    </source>
</evidence>
<proteinExistence type="predicted"/>
<dbReference type="Pfam" id="PF13229">
    <property type="entry name" value="Beta_helix"/>
    <property type="match status" value="1"/>
</dbReference>
<dbReference type="NCBIfam" id="TIGR03804">
    <property type="entry name" value="para_beta_helix"/>
    <property type="match status" value="1"/>
</dbReference>
<dbReference type="Gene3D" id="2.160.20.10">
    <property type="entry name" value="Single-stranded right-handed beta-helix, Pectin lyase-like"/>
    <property type="match status" value="1"/>
</dbReference>
<reference evidence="4" key="1">
    <citation type="journal article" date="2014" name="Int. J. Syst. Evol. Microbiol.">
        <title>Complete genome sequence of Corynebacterium casei LMG S-19264T (=DSM 44701T), isolated from a smear-ripened cheese.</title>
        <authorList>
            <consortium name="US DOE Joint Genome Institute (JGI-PGF)"/>
            <person name="Walter F."/>
            <person name="Albersmeier A."/>
            <person name="Kalinowski J."/>
            <person name="Ruckert C."/>
        </authorList>
    </citation>
    <scope>NUCLEOTIDE SEQUENCE</scope>
    <source>
        <strain evidence="4">KCTC 32020</strain>
    </source>
</reference>
<organism evidence="4 5">
    <name type="scientific">Vulcaniibacterium thermophilum</name>
    <dbReference type="NCBI Taxonomy" id="1169913"/>
    <lineage>
        <taxon>Bacteria</taxon>
        <taxon>Pseudomonadati</taxon>
        <taxon>Pseudomonadota</taxon>
        <taxon>Gammaproteobacteria</taxon>
        <taxon>Lysobacterales</taxon>
        <taxon>Lysobacteraceae</taxon>
        <taxon>Vulcaniibacterium</taxon>
    </lineage>
</organism>
<evidence type="ECO:0000313" key="5">
    <source>
        <dbReference type="Proteomes" id="UP000636453"/>
    </source>
</evidence>
<dbReference type="AlphaFoldDB" id="A0A918YYB1"/>
<dbReference type="InterPro" id="IPR011050">
    <property type="entry name" value="Pectin_lyase_fold/virulence"/>
</dbReference>
<dbReference type="InterPro" id="IPR024535">
    <property type="entry name" value="RHGA/B-epi-like_pectate_lyase"/>
</dbReference>
<feature type="domain" description="Rhamnogalacturonase A/B/Epimerase-like pectate lyase" evidence="2">
    <location>
        <begin position="51"/>
        <end position="94"/>
    </location>
</feature>
<accession>A0A918YYB1</accession>
<gene>
    <name evidence="4" type="ORF">GCM10007167_08850</name>
</gene>
<comment type="caution">
    <text evidence="4">The sequence shown here is derived from an EMBL/GenBank/DDBJ whole genome shotgun (WGS) entry which is preliminary data.</text>
</comment>
<dbReference type="SMART" id="SM00710">
    <property type="entry name" value="PbH1"/>
    <property type="match status" value="8"/>
</dbReference>
<dbReference type="SUPFAM" id="SSF51126">
    <property type="entry name" value="Pectin lyase-like"/>
    <property type="match status" value="1"/>
</dbReference>
<dbReference type="EMBL" id="BNCF01000003">
    <property type="protein sequence ID" value="GHE29246.1"/>
    <property type="molecule type" value="Genomic_DNA"/>
</dbReference>
<reference evidence="4" key="2">
    <citation type="submission" date="2020-09" db="EMBL/GenBank/DDBJ databases">
        <authorList>
            <person name="Sun Q."/>
            <person name="Kim S."/>
        </authorList>
    </citation>
    <scope>NUCLEOTIDE SEQUENCE</scope>
    <source>
        <strain evidence="4">KCTC 32020</strain>
    </source>
</reference>
<dbReference type="PANTHER" id="PTHR31736">
    <property type="match status" value="1"/>
</dbReference>
<dbReference type="PANTHER" id="PTHR31736:SF19">
    <property type="entry name" value="PECTIN LYASE SUPERFAMILY PROTEIN-RELATED"/>
    <property type="match status" value="1"/>
</dbReference>
<dbReference type="InterPro" id="IPR012334">
    <property type="entry name" value="Pectin_lyas_fold"/>
</dbReference>
<sequence>MPATGCDRRQFLRGVALAVPAALGVGALWPAQARAAVYVPPVRARGSARLNVRDFGALGNGTADDTAAFQAAIDALPVDGGTVYVPAGSYAIDAVRSIRLRSRMHLEMAFDAKLVVIANAVERAYALLADQASDVEISGGQILGDRYRHLGTTGEWGHGIMVRGCSRVTIRDLRIADCWGDGISLGAAKVTGQEPISSADVAIANVVSTNNRRQGLTIGRARYVEVRDSEFSNSNGTLPETGIDIEPDYPGIAYKINIQNCRLRGNRRDGINVYKRAQAVTIRACTIEGNGNCGIVTVACSATYIASNTVRNNAFHGLSVQDGTRNCQVSQNTFYGNNAAAYPGTRAPFTQTGWSERVARDIALSGAIADLRITTNYYR</sequence>
<name>A0A918YYB1_9GAMM</name>
<feature type="domain" description="Right handed beta helix" evidence="3">
    <location>
        <begin position="200"/>
        <end position="339"/>
    </location>
</feature>
<keyword evidence="5" id="KW-1185">Reference proteome</keyword>
<keyword evidence="1" id="KW-1015">Disulfide bond</keyword>